<gene>
    <name evidence="1" type="ORF">TRSC58_00479</name>
</gene>
<organism evidence="1 2">
    <name type="scientific">Trypanosoma rangeli SC58</name>
    <dbReference type="NCBI Taxonomy" id="429131"/>
    <lineage>
        <taxon>Eukaryota</taxon>
        <taxon>Discoba</taxon>
        <taxon>Euglenozoa</taxon>
        <taxon>Kinetoplastea</taxon>
        <taxon>Metakinetoplastina</taxon>
        <taxon>Trypanosomatida</taxon>
        <taxon>Trypanosomatidae</taxon>
        <taxon>Trypanosoma</taxon>
        <taxon>Herpetosoma</taxon>
    </lineage>
</organism>
<dbReference type="AlphaFoldDB" id="A0A061J8J6"/>
<dbReference type="OrthoDB" id="247936at2759"/>
<name>A0A061J8J6_TRYRA</name>
<reference evidence="1 2" key="1">
    <citation type="submission" date="2013-07" db="EMBL/GenBank/DDBJ databases">
        <authorList>
            <person name="Stoco P.H."/>
            <person name="Wagner G."/>
            <person name="Gerber A."/>
            <person name="Zaha A."/>
            <person name="Thompson C."/>
            <person name="Bartholomeu D.C."/>
            <person name="Luckemeyer D.D."/>
            <person name="Bahia D."/>
            <person name="Loreto E."/>
            <person name="Prestes E.B."/>
            <person name="Lima F.M."/>
            <person name="Rodrigues-Luiz G."/>
            <person name="Vallejo G.A."/>
            <person name="Filho J.F."/>
            <person name="Monteiro K.M."/>
            <person name="Tyler K.M."/>
            <person name="de Almeida L.G."/>
            <person name="Ortiz M.F."/>
            <person name="Siervo M.A."/>
            <person name="de Moraes M.H."/>
            <person name="Cunha O.L."/>
            <person name="Mendonca-Neto R."/>
            <person name="Silva R."/>
            <person name="Teixeira S.M."/>
            <person name="Murta S.M."/>
            <person name="Sincero T.C."/>
            <person name="Mendes T.A."/>
            <person name="Urmenyi T.P."/>
            <person name="Silva V.G."/>
            <person name="da Rocha W.D."/>
            <person name="Andersson B."/>
            <person name="Romanha A.J."/>
            <person name="Steindel M."/>
            <person name="de Vasconcelos A.T."/>
            <person name="Grisard E.C."/>
        </authorList>
    </citation>
    <scope>NUCLEOTIDE SEQUENCE [LARGE SCALE GENOMIC DNA]</scope>
    <source>
        <strain evidence="1 2">SC58</strain>
    </source>
</reference>
<keyword evidence="2" id="KW-1185">Reference proteome</keyword>
<dbReference type="VEuPathDB" id="TriTrypDB:TRSC58_00479"/>
<dbReference type="EMBL" id="AUPL01000479">
    <property type="protein sequence ID" value="ESL11763.1"/>
    <property type="molecule type" value="Genomic_DNA"/>
</dbReference>
<protein>
    <submittedName>
        <fullName evidence="1">Uncharacterized protein</fullName>
    </submittedName>
</protein>
<accession>A0A061J8J6</accession>
<dbReference type="Proteomes" id="UP000031737">
    <property type="component" value="Unassembled WGS sequence"/>
</dbReference>
<proteinExistence type="predicted"/>
<evidence type="ECO:0000313" key="1">
    <source>
        <dbReference type="EMBL" id="ESL11763.1"/>
    </source>
</evidence>
<evidence type="ECO:0000313" key="2">
    <source>
        <dbReference type="Proteomes" id="UP000031737"/>
    </source>
</evidence>
<sequence>MSLQKLRELLLRHSPPRRAGDTKAANVIVVGKRMVVDGCDSIVSLASPRPEERRQRRVVLHGVGPGDVIRAPPRFFDYIVEERRLPASAQCRLWRGRDGGGRAWVRPRAVACAHHAAARSCTRCPWMGLAAAASRDIKAEQLRRILESALLSSAPSLLAEGRPAEMARPPPSVRFLEPFAVPIVAHSMREMEFYFQKSSGDEGLQSSHREPSPAATGRFCFSPTITDAPECFLGTLEQQRLLMALNRWAGRLPPPVQECLRTLFILQTAQEGVTRTWECGMHVTLLLRQDVANFGEHGPLRLPSQPEGNLALAEQQLVDAVLSALPLTKRLGIATVCSDGSMACLYPRLRRVEFAITANVIDVMGTVPCAAVHGPSGKTVTANLPFMHSTVASALEARDLTRIELSPSSVWRHTASLEATGSVLLSLSGDLQEGGIVLLLPSPSCPRTCEEASELPLAMGSRLLATALSEWLGCISTTAVVYLAREEREGGQATVNLTSFDVAVSSAGGVPATFFCLLDRDTDVEATVSVLRHGVISQHHGKSFVHSKRLVLLQLAVSGDFHLLGSVLRGVVAGIEGQFHLSVDCGVVDIDPWTAAAVGYAVLELAPRTAP</sequence>
<comment type="caution">
    <text evidence="1">The sequence shown here is derived from an EMBL/GenBank/DDBJ whole genome shotgun (WGS) entry which is preliminary data.</text>
</comment>